<dbReference type="NCBIfam" id="NF033679">
    <property type="entry name" value="DNRLRE_dom"/>
    <property type="match status" value="1"/>
</dbReference>
<dbReference type="Gene3D" id="1.50.10.100">
    <property type="entry name" value="Chondroitin AC/alginate lyase"/>
    <property type="match status" value="1"/>
</dbReference>
<dbReference type="Gene3D" id="2.60.220.10">
    <property type="entry name" value="Polysaccharide lyase family 8-like, C-terminal"/>
    <property type="match status" value="1"/>
</dbReference>
<dbReference type="SUPFAM" id="SSF49265">
    <property type="entry name" value="Fibronectin type III"/>
    <property type="match status" value="1"/>
</dbReference>
<keyword evidence="3" id="KW-0964">Secreted</keyword>
<dbReference type="AlphaFoldDB" id="A0AAU8NHU9"/>
<dbReference type="GO" id="GO:0005975">
    <property type="term" value="P:carbohydrate metabolic process"/>
    <property type="evidence" value="ECO:0007669"/>
    <property type="project" value="InterPro"/>
</dbReference>
<dbReference type="SUPFAM" id="SSF74650">
    <property type="entry name" value="Galactose mutarotase-like"/>
    <property type="match status" value="1"/>
</dbReference>
<gene>
    <name evidence="8" type="ORF">ABXS70_12885</name>
</gene>
<dbReference type="InterPro" id="IPR008929">
    <property type="entry name" value="Chondroitin_lyas"/>
</dbReference>
<dbReference type="InterPro" id="IPR036116">
    <property type="entry name" value="FN3_sf"/>
</dbReference>
<dbReference type="PANTHER" id="PTHR38481">
    <property type="entry name" value="HYALURONATE LYASE"/>
    <property type="match status" value="1"/>
</dbReference>
<dbReference type="InterPro" id="IPR055372">
    <property type="entry name" value="CBM96"/>
</dbReference>
<keyword evidence="5 8" id="KW-0456">Lyase</keyword>
<dbReference type="SMART" id="SM00060">
    <property type="entry name" value="FN3"/>
    <property type="match status" value="1"/>
</dbReference>
<proteinExistence type="inferred from homology"/>
<dbReference type="Gene3D" id="2.60.40.10">
    <property type="entry name" value="Immunoglobulins"/>
    <property type="match status" value="1"/>
</dbReference>
<organism evidence="8">
    <name type="scientific">Paenibacillus sp. AN1007</name>
    <dbReference type="NCBI Taxonomy" id="3151385"/>
    <lineage>
        <taxon>Bacteria</taxon>
        <taxon>Bacillati</taxon>
        <taxon>Bacillota</taxon>
        <taxon>Bacilli</taxon>
        <taxon>Bacillales</taxon>
        <taxon>Paenibacillaceae</taxon>
        <taxon>Paenibacillus</taxon>
    </lineage>
</organism>
<evidence type="ECO:0000256" key="4">
    <source>
        <dbReference type="ARBA" id="ARBA00022729"/>
    </source>
</evidence>
<evidence type="ECO:0000256" key="2">
    <source>
        <dbReference type="ARBA" id="ARBA00006699"/>
    </source>
</evidence>
<accession>A0AAU8NHU9</accession>
<sequence>MRRTISYISLFVLIFSLFGTIGSALPRVMAADEFDTLREKWKTVLTGDSFADIEDPDIANQIGLTVSVVQNDEGTGFWDTLQTGSNQTSCGCLWTDLTSTTVSAEIVYQYNRIRSMALAYATVGSSDPDSPAYNPLYENTALRDDIIGALDWMYANRYNPDLTIYNNWYHWELSGPRGLLDAVVLMYDDLTEARITNYMNAINKFTPDPNRAPQNSATATGANRVEKSWVVTLRGILIKDSAAVALGRDGLSDATTLSTSTSGVNNVFSYVSTGDGMHTDGSFIQHTKHPYFGNYGTTYLQYIVNFVYLLNGSIWEITDPESDNLYEWVYDTYEPGIYNGSLMSMLRGRTIAYSTADDHYYGFAAMQSILLLSSFVPASNANDYRSMVKEWIEKDTYRSFISGGNSIFYIKLAKELMSDTSTAARGELIGNIAFPESDRFIHLRPGIGFGLAMSSSRIARYESINGDNLHGWHMGDGMTYIYNQDLSQYDDNYWPTVNPYRLAGTTVDTGTLANAVGQSATTRVNWVGGASDGTYGIAGMQLDPYGGTLTGKKSWFMFDDEIVALGAGITSTSGRKIETIVDNRKLNGTGSNAFEVNGTAQSTSLTQGTQTNTSVNWMHLTGNTASGSDMGYYFPEAPTVKTLRETRTGKWTDIHSSSLATDTLTNRFQTIWFDHGTASGDTGYQYALLPNLSTSQTADYAANPDYTVLENSTEAQAVKENHLNLTAVNFWNSVSKTVGGITSDSKASVMLKLSEAEAEVTVSDPTQANTGSIQLEINSSASGVLSADPGITVTQLSPTIKLSVNVNGQKGGSLHVRFGLTPGNAGDLAAPVISALSGGKGQATLSWAPVSGASGYHIKYGTTPGVYSSTLDVGTATTGTVTELLNGTTYYYVVAAYNTVGEGEPSAAVHLLSALPAADAYVRDGTYAATNYGTVNSLVVKNSSSGYTRTSYLQFDVSAFSSPVSEAKIRLVPTYVGAASNVNAIAVATGNWTETDIVWNNKPSTGTVIGDWTGMAVGVPVEINVTAQVNAAITAGDSLSLTVYNPSSTGNNGDVVYGSKEQMLASACPVLAIIQ</sequence>
<evidence type="ECO:0000256" key="3">
    <source>
        <dbReference type="ARBA" id="ARBA00022525"/>
    </source>
</evidence>
<evidence type="ECO:0000259" key="7">
    <source>
        <dbReference type="PROSITE" id="PS50853"/>
    </source>
</evidence>
<dbReference type="Pfam" id="PF00041">
    <property type="entry name" value="fn3"/>
    <property type="match status" value="1"/>
</dbReference>
<dbReference type="InterPro" id="IPR003159">
    <property type="entry name" value="Lyase_8_central_dom"/>
</dbReference>
<keyword evidence="4" id="KW-0732">Signal</keyword>
<dbReference type="InterPro" id="IPR011013">
    <property type="entry name" value="Gal_mutarotase_sf_dom"/>
</dbReference>
<evidence type="ECO:0000256" key="6">
    <source>
        <dbReference type="PIRSR" id="PIRSR638970-1"/>
    </source>
</evidence>
<dbReference type="PANTHER" id="PTHR38481:SF1">
    <property type="entry name" value="HYALURONATE LYASE"/>
    <property type="match status" value="1"/>
</dbReference>
<dbReference type="Pfam" id="PF08124">
    <property type="entry name" value="Lyase_8_N"/>
    <property type="match status" value="1"/>
</dbReference>
<feature type="domain" description="Fibronectin type-III" evidence="7">
    <location>
        <begin position="827"/>
        <end position="917"/>
    </location>
</feature>
<dbReference type="InterPro" id="IPR003961">
    <property type="entry name" value="FN3_dom"/>
</dbReference>
<dbReference type="GO" id="GO:0030246">
    <property type="term" value="F:carbohydrate binding"/>
    <property type="evidence" value="ECO:0007669"/>
    <property type="project" value="InterPro"/>
</dbReference>
<dbReference type="CDD" id="cd00063">
    <property type="entry name" value="FN3"/>
    <property type="match status" value="1"/>
</dbReference>
<evidence type="ECO:0000256" key="1">
    <source>
        <dbReference type="ARBA" id="ARBA00004613"/>
    </source>
</evidence>
<dbReference type="Pfam" id="PF02278">
    <property type="entry name" value="Lyase_8"/>
    <property type="match status" value="1"/>
</dbReference>
<feature type="active site" evidence="6">
    <location>
        <position position="286"/>
    </location>
</feature>
<dbReference type="InterPro" id="IPR013783">
    <property type="entry name" value="Ig-like_fold"/>
</dbReference>
<dbReference type="RefSeq" id="WP_342555864.1">
    <property type="nucleotide sequence ID" value="NZ_CP159992.1"/>
</dbReference>
<dbReference type="SUPFAM" id="SSF49863">
    <property type="entry name" value="Hyaluronate lyase-like, C-terminal domain"/>
    <property type="match status" value="1"/>
</dbReference>
<reference evidence="8" key="1">
    <citation type="submission" date="2024-05" db="EMBL/GenBank/DDBJ databases">
        <title>Draft genome assemblies of 36 bacteria isolated from hibernating arctic ground squirrels.</title>
        <authorList>
            <person name="McKee H."/>
            <person name="Mullen L."/>
            <person name="Drown D.M."/>
            <person name="Duddleston K.N."/>
        </authorList>
    </citation>
    <scope>NUCLEOTIDE SEQUENCE</scope>
    <source>
        <strain evidence="8">AN1007</strain>
    </source>
</reference>
<dbReference type="InterPro" id="IPR004103">
    <property type="entry name" value="Lyase_8_C"/>
</dbReference>
<feature type="active site" evidence="6">
    <location>
        <position position="349"/>
    </location>
</feature>
<dbReference type="Gene3D" id="2.70.98.10">
    <property type="match status" value="1"/>
</dbReference>
<dbReference type="CDD" id="cd01083">
    <property type="entry name" value="GAG_Lyase"/>
    <property type="match status" value="1"/>
</dbReference>
<dbReference type="Pfam" id="PF24517">
    <property type="entry name" value="CBM96"/>
    <property type="match status" value="1"/>
</dbReference>
<dbReference type="InterPro" id="IPR011071">
    <property type="entry name" value="Lyase_8-like_C"/>
</dbReference>
<evidence type="ECO:0000256" key="5">
    <source>
        <dbReference type="ARBA" id="ARBA00023239"/>
    </source>
</evidence>
<comment type="subcellular location">
    <subcellularLocation>
        <location evidence="1">Secreted</location>
    </subcellularLocation>
</comment>
<dbReference type="PROSITE" id="PS50853">
    <property type="entry name" value="FN3"/>
    <property type="match status" value="1"/>
</dbReference>
<evidence type="ECO:0000313" key="8">
    <source>
        <dbReference type="EMBL" id="XCP97533.1"/>
    </source>
</evidence>
<dbReference type="SUPFAM" id="SSF48230">
    <property type="entry name" value="Chondroitin AC/alginate lyase"/>
    <property type="match status" value="1"/>
</dbReference>
<dbReference type="EMBL" id="CP159992">
    <property type="protein sequence ID" value="XCP97533.1"/>
    <property type="molecule type" value="Genomic_DNA"/>
</dbReference>
<protein>
    <submittedName>
        <fullName evidence="8">Polysaccharide lyase family 8 super-sandwich domain-containing protein</fullName>
    </submittedName>
</protein>
<dbReference type="InterPro" id="IPR038970">
    <property type="entry name" value="Lyase_8"/>
</dbReference>
<dbReference type="InterPro" id="IPR012970">
    <property type="entry name" value="Lyase_8_alpha_N"/>
</dbReference>
<name>A0AAU8NHU9_9BACL</name>
<dbReference type="Pfam" id="PF02884">
    <property type="entry name" value="Lyase_8_C"/>
    <property type="match status" value="1"/>
</dbReference>
<dbReference type="GO" id="GO:0005576">
    <property type="term" value="C:extracellular region"/>
    <property type="evidence" value="ECO:0007669"/>
    <property type="project" value="UniProtKB-SubCell"/>
</dbReference>
<dbReference type="GO" id="GO:0016837">
    <property type="term" value="F:carbon-oxygen lyase activity, acting on polysaccharides"/>
    <property type="evidence" value="ECO:0007669"/>
    <property type="project" value="UniProtKB-ARBA"/>
</dbReference>
<comment type="similarity">
    <text evidence="2">Belongs to the polysaccharide lyase 8 family.</text>
</comment>
<dbReference type="InterPro" id="IPR014718">
    <property type="entry name" value="GH-type_carb-bd"/>
</dbReference>
<feature type="active site" evidence="6">
    <location>
        <position position="295"/>
    </location>
</feature>